<dbReference type="InterPro" id="IPR001452">
    <property type="entry name" value="SH3_domain"/>
</dbReference>
<comment type="caution">
    <text evidence="5">The sequence shown here is derived from an EMBL/GenBank/DDBJ whole genome shotgun (WGS) entry which is preliminary data.</text>
</comment>
<sequence>MQSTPPCSKIKDKKDIQEAAAGSRPQSKDSSDLSQDETVRDIDLQSYIVSTIQQNLQMLNKIGGISFNTMTRMLDMLPKSSSVKGSKNERRGGYMSLAELQKSLPGPQPPVIHALESSHIYLKNQRDNDENSINKNHQVSPSPRRQGHNRASKLDRQGAIKKSSSPAASTRRDFMDQLLPLTKAKSETPKKQSTDMDSIFPELPSEADILSRSENGFSIKLPSADDTDGSEKPGPVKDRSNNTSLMQTNLRHYFAREGIIPSRVDSLQSSLTSVTNSNGTAATGGGSSPKPKAPPHPYSVVNKKLSPLVLSDASYPDLLPTYASPLTPHISLDQDNNGQDDDEQQKTFRPPRPPYARPDLDSVVEIMPGSAKPRGYLGLGIGQQLPISPAISTRSVSLSSTATIRCSISSSSIDSINNEILNRTPSITDSNTSNSSHFEFSASRDASVSGSCGNGTSKMFTPQSSLASITEDGTSSNIHRSPAKIVASGERSMHQQLACQNETGNAKTHTPSSSPEYPPKSRSGSMAQDYSPSSKANQLTPASTPPFGPYYPRMRSSTHNDLGSVYTKPPLPPPAHQQGRSRSHKPSDNLPKTSVASTIHHHKPRPLPTLPQRDHHQGNTDSIVYYNSGSKSHPALFKSSPKHASASSSGVQQQRSNRDPSPLSYSVGSFDLTANIPKSQHSQNNGQHQQQSNFVNKSSLISTSGGIDDAAAAPPITDPTNLPSLDTAELPFVAKVMYDYEAQVPTDISFKKGDSILVLGRLNNDWWLGSVLDQELEENEKSNSSNNDLQQPKNKKGTFPKSFICI</sequence>
<accession>A0A9W8A239</accession>
<organism evidence="5 6">
    <name type="scientific">Mycoemilia scoparia</name>
    <dbReference type="NCBI Taxonomy" id="417184"/>
    <lineage>
        <taxon>Eukaryota</taxon>
        <taxon>Fungi</taxon>
        <taxon>Fungi incertae sedis</taxon>
        <taxon>Zoopagomycota</taxon>
        <taxon>Kickxellomycotina</taxon>
        <taxon>Kickxellomycetes</taxon>
        <taxon>Kickxellales</taxon>
        <taxon>Kickxellaceae</taxon>
        <taxon>Mycoemilia</taxon>
    </lineage>
</organism>
<dbReference type="CDD" id="cd00174">
    <property type="entry name" value="SH3"/>
    <property type="match status" value="1"/>
</dbReference>
<keyword evidence="1 2" id="KW-0728">SH3 domain</keyword>
<dbReference type="InterPro" id="IPR036028">
    <property type="entry name" value="SH3-like_dom_sf"/>
</dbReference>
<name>A0A9W8A239_9FUNG</name>
<dbReference type="Gene3D" id="2.30.30.40">
    <property type="entry name" value="SH3 Domains"/>
    <property type="match status" value="1"/>
</dbReference>
<dbReference type="PRINTS" id="PR00452">
    <property type="entry name" value="SH3DOMAIN"/>
</dbReference>
<dbReference type="SUPFAM" id="SSF50044">
    <property type="entry name" value="SH3-domain"/>
    <property type="match status" value="1"/>
</dbReference>
<evidence type="ECO:0000313" key="6">
    <source>
        <dbReference type="Proteomes" id="UP001150538"/>
    </source>
</evidence>
<feature type="compositionally biased region" description="Polar residues" evidence="3">
    <location>
        <begin position="501"/>
        <end position="515"/>
    </location>
</feature>
<protein>
    <recommendedName>
        <fullName evidence="4">SH3 domain-containing protein</fullName>
    </recommendedName>
</protein>
<evidence type="ECO:0000313" key="5">
    <source>
        <dbReference type="EMBL" id="KAJ1916629.1"/>
    </source>
</evidence>
<feature type="region of interest" description="Disordered" evidence="3">
    <location>
        <begin position="1"/>
        <end position="37"/>
    </location>
</feature>
<keyword evidence="6" id="KW-1185">Reference proteome</keyword>
<evidence type="ECO:0000256" key="2">
    <source>
        <dbReference type="PROSITE-ProRule" id="PRU00192"/>
    </source>
</evidence>
<feature type="region of interest" description="Disordered" evidence="3">
    <location>
        <begin position="699"/>
        <end position="723"/>
    </location>
</feature>
<feature type="region of interest" description="Disordered" evidence="3">
    <location>
        <begin position="778"/>
        <end position="806"/>
    </location>
</feature>
<feature type="compositionally biased region" description="Polar residues" evidence="3">
    <location>
        <begin position="522"/>
        <end position="542"/>
    </location>
</feature>
<dbReference type="PROSITE" id="PS50002">
    <property type="entry name" value="SH3"/>
    <property type="match status" value="1"/>
</dbReference>
<feature type="compositionally biased region" description="Polar residues" evidence="3">
    <location>
        <begin position="619"/>
        <end position="631"/>
    </location>
</feature>
<proteinExistence type="predicted"/>
<evidence type="ECO:0000259" key="4">
    <source>
        <dbReference type="PROSITE" id="PS50002"/>
    </source>
</evidence>
<dbReference type="Proteomes" id="UP001150538">
    <property type="component" value="Unassembled WGS sequence"/>
</dbReference>
<evidence type="ECO:0000256" key="3">
    <source>
        <dbReference type="SAM" id="MobiDB-lite"/>
    </source>
</evidence>
<feature type="region of interest" description="Disordered" evidence="3">
    <location>
        <begin position="129"/>
        <end position="173"/>
    </location>
</feature>
<feature type="compositionally biased region" description="Basic and acidic residues" evidence="3">
    <location>
        <begin position="229"/>
        <end position="240"/>
    </location>
</feature>
<feature type="region of interest" description="Disordered" evidence="3">
    <location>
        <begin position="270"/>
        <end position="299"/>
    </location>
</feature>
<evidence type="ECO:0000256" key="1">
    <source>
        <dbReference type="ARBA" id="ARBA00022443"/>
    </source>
</evidence>
<dbReference type="OrthoDB" id="6250593at2759"/>
<dbReference type="SMART" id="SM00326">
    <property type="entry name" value="SH3"/>
    <property type="match status" value="1"/>
</dbReference>
<reference evidence="5" key="1">
    <citation type="submission" date="2022-07" db="EMBL/GenBank/DDBJ databases">
        <title>Phylogenomic reconstructions and comparative analyses of Kickxellomycotina fungi.</title>
        <authorList>
            <person name="Reynolds N.K."/>
            <person name="Stajich J.E."/>
            <person name="Barry K."/>
            <person name="Grigoriev I.V."/>
            <person name="Crous P."/>
            <person name="Smith M.E."/>
        </authorList>
    </citation>
    <scope>NUCLEOTIDE SEQUENCE</scope>
    <source>
        <strain evidence="5">NBRC 100468</strain>
    </source>
</reference>
<feature type="compositionally biased region" description="Basic and acidic residues" evidence="3">
    <location>
        <begin position="26"/>
        <end position="37"/>
    </location>
</feature>
<dbReference type="AlphaFoldDB" id="A0A9W8A239"/>
<feature type="compositionally biased region" description="Low complexity" evidence="3">
    <location>
        <begin position="707"/>
        <end position="720"/>
    </location>
</feature>
<feature type="compositionally biased region" description="Low complexity" evidence="3">
    <location>
        <begin position="638"/>
        <end position="649"/>
    </location>
</feature>
<dbReference type="Pfam" id="PF00018">
    <property type="entry name" value="SH3_1"/>
    <property type="match status" value="1"/>
</dbReference>
<feature type="region of interest" description="Disordered" evidence="3">
    <location>
        <begin position="501"/>
        <end position="669"/>
    </location>
</feature>
<gene>
    <name evidence="5" type="ORF">H4219_003694</name>
</gene>
<dbReference type="EMBL" id="JANBPU010000097">
    <property type="protein sequence ID" value="KAJ1916629.1"/>
    <property type="molecule type" value="Genomic_DNA"/>
</dbReference>
<feature type="domain" description="SH3" evidence="4">
    <location>
        <begin position="729"/>
        <end position="806"/>
    </location>
</feature>
<feature type="compositionally biased region" description="Polar residues" evidence="3">
    <location>
        <begin position="131"/>
        <end position="143"/>
    </location>
</feature>
<feature type="region of interest" description="Disordered" evidence="3">
    <location>
        <begin position="326"/>
        <end position="360"/>
    </location>
</feature>
<feature type="region of interest" description="Disordered" evidence="3">
    <location>
        <begin position="218"/>
        <end position="245"/>
    </location>
</feature>